<gene>
    <name evidence="1" type="ORF">STAS_24838</name>
</gene>
<keyword evidence="2" id="KW-1185">Reference proteome</keyword>
<reference evidence="2" key="1">
    <citation type="journal article" date="2019" name="Curr. Biol.">
        <title>Genome Sequence of Striga asiatica Provides Insight into the Evolution of Plant Parasitism.</title>
        <authorList>
            <person name="Yoshida S."/>
            <person name="Kim S."/>
            <person name="Wafula E.K."/>
            <person name="Tanskanen J."/>
            <person name="Kim Y.M."/>
            <person name="Honaas L."/>
            <person name="Yang Z."/>
            <person name="Spallek T."/>
            <person name="Conn C.E."/>
            <person name="Ichihashi Y."/>
            <person name="Cheong K."/>
            <person name="Cui S."/>
            <person name="Der J.P."/>
            <person name="Gundlach H."/>
            <person name="Jiao Y."/>
            <person name="Hori C."/>
            <person name="Ishida J.K."/>
            <person name="Kasahara H."/>
            <person name="Kiba T."/>
            <person name="Kim M.S."/>
            <person name="Koo N."/>
            <person name="Laohavisit A."/>
            <person name="Lee Y.H."/>
            <person name="Lumba S."/>
            <person name="McCourt P."/>
            <person name="Mortimer J.C."/>
            <person name="Mutuku J.M."/>
            <person name="Nomura T."/>
            <person name="Sasaki-Sekimoto Y."/>
            <person name="Seto Y."/>
            <person name="Wang Y."/>
            <person name="Wakatake T."/>
            <person name="Sakakibara H."/>
            <person name="Demura T."/>
            <person name="Yamaguchi S."/>
            <person name="Yoneyama K."/>
            <person name="Manabe R.I."/>
            <person name="Nelson D.C."/>
            <person name="Schulman A.H."/>
            <person name="Timko M.P."/>
            <person name="dePamphilis C.W."/>
            <person name="Choi D."/>
            <person name="Shirasu K."/>
        </authorList>
    </citation>
    <scope>NUCLEOTIDE SEQUENCE [LARGE SCALE GENOMIC DNA]</scope>
    <source>
        <strain evidence="2">cv. UVA1</strain>
    </source>
</reference>
<comment type="caution">
    <text evidence="1">The sequence shown here is derived from an EMBL/GenBank/DDBJ whole genome shotgun (WGS) entry which is preliminary data.</text>
</comment>
<proteinExistence type="predicted"/>
<protein>
    <submittedName>
        <fullName evidence="1">GATA transcription factor 26</fullName>
    </submittedName>
</protein>
<sequence>MEKERIKRGTKLSCFPRKGLTTVIRYPLAVPLVPSLEALQDLTILFVCIFHGAWPRSSQGRRRTHGSILEKPGSAFNYAGDTAGAGGDGRGRDERDQMTKAFSLANAVDITLNPRWIATKTVCSATGIWEFRWNMDSLVTLNDWGGECDRVSAATDPFREASFFGSKSLVQQFFHTNLAART</sequence>
<evidence type="ECO:0000313" key="1">
    <source>
        <dbReference type="EMBL" id="GER47715.1"/>
    </source>
</evidence>
<dbReference type="Proteomes" id="UP000325081">
    <property type="component" value="Unassembled WGS sequence"/>
</dbReference>
<evidence type="ECO:0000313" key="2">
    <source>
        <dbReference type="Proteomes" id="UP000325081"/>
    </source>
</evidence>
<name>A0A5A7QQT8_STRAF</name>
<dbReference type="AlphaFoldDB" id="A0A5A7QQT8"/>
<dbReference type="EMBL" id="BKCP01008037">
    <property type="protein sequence ID" value="GER47715.1"/>
    <property type="molecule type" value="Genomic_DNA"/>
</dbReference>
<accession>A0A5A7QQT8</accession>
<organism evidence="1 2">
    <name type="scientific">Striga asiatica</name>
    <name type="common">Asiatic witchweed</name>
    <name type="synonym">Buchnera asiatica</name>
    <dbReference type="NCBI Taxonomy" id="4170"/>
    <lineage>
        <taxon>Eukaryota</taxon>
        <taxon>Viridiplantae</taxon>
        <taxon>Streptophyta</taxon>
        <taxon>Embryophyta</taxon>
        <taxon>Tracheophyta</taxon>
        <taxon>Spermatophyta</taxon>
        <taxon>Magnoliopsida</taxon>
        <taxon>eudicotyledons</taxon>
        <taxon>Gunneridae</taxon>
        <taxon>Pentapetalae</taxon>
        <taxon>asterids</taxon>
        <taxon>lamiids</taxon>
        <taxon>Lamiales</taxon>
        <taxon>Orobanchaceae</taxon>
        <taxon>Buchnereae</taxon>
        <taxon>Striga</taxon>
    </lineage>
</organism>